<dbReference type="STRING" id="1862672.BO225_01390"/>
<dbReference type="PANTHER" id="PTHR38030:SF2">
    <property type="entry name" value="PROTOPORPHYRINOGEN IX DEHYDROGENASE [QUINONE]"/>
    <property type="match status" value="1"/>
</dbReference>
<evidence type="ECO:0000259" key="1">
    <source>
        <dbReference type="Pfam" id="PF12724"/>
    </source>
</evidence>
<dbReference type="GO" id="GO:0010181">
    <property type="term" value="F:FMN binding"/>
    <property type="evidence" value="ECO:0007669"/>
    <property type="project" value="TreeGrafter"/>
</dbReference>
<dbReference type="RefSeq" id="WP_076340499.1">
    <property type="nucleotide sequence ID" value="NZ_JBGNFS010000017.1"/>
</dbReference>
<sequence>MKTIVLFTSNTGFTKQYADWLANDLSCPWIDLSKTKRVDLDEYDTIVFGSWLMAGKIKKGKQLKSLLKQYQEKNWIIFCVGRTPMDQIDFKSLIHQNFEEDLPSSVSFFYLPGGFDIDRQPAFYKWLLTRFKKMLSKKENKTKEELQIEEMLSCSIDLSDPKYLSPILMQIKEEILPVKF</sequence>
<dbReference type="PANTHER" id="PTHR38030">
    <property type="entry name" value="PROTOPORPHYRINOGEN IX DEHYDROGENASE [MENAQUINONE]"/>
    <property type="match status" value="1"/>
</dbReference>
<evidence type="ECO:0000313" key="3">
    <source>
        <dbReference type="Proteomes" id="UP000186705"/>
    </source>
</evidence>
<reference evidence="2 3" key="1">
    <citation type="submission" date="2016-11" db="EMBL/GenBank/DDBJ databases">
        <title>Description of two novel members of the family Erysipelotrichaceae: Ileibacterium lipovorans gen. nov., sp. nov. and Dubosiella newyorkensis, gen. nov., sp. nov.</title>
        <authorList>
            <person name="Cox L.M."/>
            <person name="Sohn J."/>
            <person name="Tyrrell K.L."/>
            <person name="Citron D.M."/>
            <person name="Lawson P.A."/>
            <person name="Patel N.B."/>
            <person name="Iizumi T."/>
            <person name="Perez-Perez G.I."/>
            <person name="Goldstein E.J."/>
            <person name="Blaser M.J."/>
        </authorList>
    </citation>
    <scope>NUCLEOTIDE SEQUENCE [LARGE SCALE GENOMIC DNA]</scope>
    <source>
        <strain evidence="2 3">NYU-BL-A4</strain>
    </source>
</reference>
<name>A0A1U7NQ39_9FIRM</name>
<protein>
    <recommendedName>
        <fullName evidence="1">Flavodoxin domain-containing protein</fullName>
    </recommendedName>
</protein>
<dbReference type="InterPro" id="IPR029039">
    <property type="entry name" value="Flavoprotein-like_sf"/>
</dbReference>
<dbReference type="Proteomes" id="UP000186705">
    <property type="component" value="Unassembled WGS sequence"/>
</dbReference>
<comment type="caution">
    <text evidence="2">The sequence shown here is derived from an EMBL/GenBank/DDBJ whole genome shotgun (WGS) entry which is preliminary data.</text>
</comment>
<gene>
    <name evidence="2" type="ORF">BO225_01390</name>
</gene>
<dbReference type="GO" id="GO:0006783">
    <property type="term" value="P:heme biosynthetic process"/>
    <property type="evidence" value="ECO:0007669"/>
    <property type="project" value="TreeGrafter"/>
</dbReference>
<dbReference type="InterPro" id="IPR052200">
    <property type="entry name" value="Protoporphyrinogen_IX_DH"/>
</dbReference>
<dbReference type="AlphaFoldDB" id="A0A1U7NQ39"/>
<organism evidence="2 3">
    <name type="scientific">Dubosiella newyorkensis</name>
    <dbReference type="NCBI Taxonomy" id="1862672"/>
    <lineage>
        <taxon>Bacteria</taxon>
        <taxon>Bacillati</taxon>
        <taxon>Bacillota</taxon>
        <taxon>Erysipelotrichia</taxon>
        <taxon>Erysipelotrichales</taxon>
        <taxon>Erysipelotrichaceae</taxon>
        <taxon>Dubosiella</taxon>
    </lineage>
</organism>
<dbReference type="GeneID" id="78274600"/>
<evidence type="ECO:0000313" key="2">
    <source>
        <dbReference type="EMBL" id="OLU47753.1"/>
    </source>
</evidence>
<dbReference type="GO" id="GO:0070819">
    <property type="term" value="F:menaquinone-dependent protoporphyrinogen oxidase activity"/>
    <property type="evidence" value="ECO:0007669"/>
    <property type="project" value="TreeGrafter"/>
</dbReference>
<dbReference type="OrthoDB" id="2146857at2"/>
<dbReference type="InterPro" id="IPR026816">
    <property type="entry name" value="Flavodoxin_dom"/>
</dbReference>
<keyword evidence="3" id="KW-1185">Reference proteome</keyword>
<proteinExistence type="predicted"/>
<dbReference type="Gene3D" id="3.40.50.360">
    <property type="match status" value="1"/>
</dbReference>
<dbReference type="SUPFAM" id="SSF52218">
    <property type="entry name" value="Flavoproteins"/>
    <property type="match status" value="1"/>
</dbReference>
<dbReference type="EMBL" id="MPKA01000042">
    <property type="protein sequence ID" value="OLU47753.1"/>
    <property type="molecule type" value="Genomic_DNA"/>
</dbReference>
<dbReference type="Pfam" id="PF12724">
    <property type="entry name" value="Flavodoxin_5"/>
    <property type="match status" value="1"/>
</dbReference>
<accession>A0A1U7NQ39</accession>
<feature type="domain" description="Flavodoxin" evidence="1">
    <location>
        <begin position="4"/>
        <end position="139"/>
    </location>
</feature>